<keyword evidence="8" id="KW-1185">Reference proteome</keyword>
<dbReference type="AlphaFoldDB" id="A0A812VET0"/>
<evidence type="ECO:0000256" key="3">
    <source>
        <dbReference type="ARBA" id="ARBA00022737"/>
    </source>
</evidence>
<evidence type="ECO:0000256" key="4">
    <source>
        <dbReference type="ARBA" id="ARBA00022803"/>
    </source>
</evidence>
<dbReference type="InterPro" id="IPR011990">
    <property type="entry name" value="TPR-like_helical_dom_sf"/>
</dbReference>
<feature type="transmembrane region" description="Helical" evidence="5">
    <location>
        <begin position="84"/>
        <end position="101"/>
    </location>
</feature>
<feature type="transmembrane region" description="Helical" evidence="5">
    <location>
        <begin position="107"/>
        <end position="130"/>
    </location>
</feature>
<keyword evidence="3" id="KW-0677">Repeat</keyword>
<dbReference type="Gene3D" id="3.40.50.150">
    <property type="entry name" value="Vaccinia Virus protein VP39"/>
    <property type="match status" value="1"/>
</dbReference>
<dbReference type="SUPFAM" id="SSF53335">
    <property type="entry name" value="S-adenosyl-L-methionine-dependent methyltransferases"/>
    <property type="match status" value="1"/>
</dbReference>
<feature type="transmembrane region" description="Helical" evidence="5">
    <location>
        <begin position="179"/>
        <end position="200"/>
    </location>
</feature>
<keyword evidence="4" id="KW-0802">TPR repeat</keyword>
<feature type="transmembrane region" description="Helical" evidence="5">
    <location>
        <begin position="221"/>
        <end position="242"/>
    </location>
</feature>
<keyword evidence="5" id="KW-1133">Transmembrane helix</keyword>
<evidence type="ECO:0000256" key="1">
    <source>
        <dbReference type="ARBA" id="ARBA00005857"/>
    </source>
</evidence>
<dbReference type="Proteomes" id="UP000649617">
    <property type="component" value="Unassembled WGS sequence"/>
</dbReference>
<comment type="similarity">
    <text evidence="1">Belongs to the TTC38 family.</text>
</comment>
<proteinExistence type="inferred from homology"/>
<reference evidence="7" key="1">
    <citation type="submission" date="2021-02" db="EMBL/GenBank/DDBJ databases">
        <authorList>
            <person name="Dougan E. K."/>
            <person name="Rhodes N."/>
            <person name="Thang M."/>
            <person name="Chan C."/>
        </authorList>
    </citation>
    <scope>NUCLEOTIDE SEQUENCE</scope>
</reference>
<keyword evidence="5" id="KW-0812">Transmembrane</keyword>
<gene>
    <name evidence="7" type="primary">TTC38</name>
    <name evidence="7" type="ORF">SPIL2461_LOCUS16736</name>
</gene>
<sequence length="832" mass="92014">MQRSIADWGGNIAAFIVVLVANTLANAVPLGGQTTGEISDKYPSLFTPAGYVFSIWGLIYLTLLFFIVWQALPAQRDSVLLKTLRVPFQVSCLCNAGWIFAWHYDQLFLSFAIMLGLLWMLVTVYTRLNLDRAAHNLGERVFLYLPFSLYTAWISVAVIANASAIQITYGWNETVFSPVVWTVLKLAAAGTVAVGVLFRFRDPAWMLVLAWASFGIAFRHAETSVVYGAALLLGLLGLGLILSDADTPTPDPHKDKWDARYRSASLNWSAQPNVLFAEIVKDLPPGRALDVACGEGRHALWLAEQGWQVTAVDFSAVGLAKARQIAEQRGQNVRWLQHDVTQRMDDLGLFDLVAVVFLHTDPSSRNIWFAHVRNCVAPGGMLVYIGHDPRNIDSGSGGPDRPEVLPDASEERTMTTYRNELNLAYTASSAESLQPFEAALTSYLGARPDVMAILDGLQSADPDMFMARVFRGYLLKLAGHPQFSGALTDLVKQLEDQVRAQALTSREQTHLQVLKFWIEDQSAAALSLLEQLLLEHPLDMLALRIAHYLHFYDGSGAAMSASTGRVLGAWPQNHPHYPFLQGMHAFGLEESGDYEQALALGQDAVQANSQDIWATHAVAHVYEMLGEHEQGFNWLTQTEPGWKDTNNFRYHVIWHQALFCLGLGEHDQALSIYDNQLADSVADDFYLDICNNAALLWRLEFLGVDVGERWQPLVDTCARHCNDRELLFANLHYLIPLAVTCAPALEPALENLSDWAQGSTDQAVLCREVGVALAQAVAQAPQQPDAALEPLLAVKDETYRIGGSKAQRDLFRLLGRHAAVQAGRGELLAQLS</sequence>
<name>A0A812VET0_SYMPI</name>
<evidence type="ECO:0000256" key="2">
    <source>
        <dbReference type="ARBA" id="ARBA00019992"/>
    </source>
</evidence>
<keyword evidence="5" id="KW-0472">Membrane</keyword>
<dbReference type="Gene3D" id="1.25.40.10">
    <property type="entry name" value="Tetratricopeptide repeat domain"/>
    <property type="match status" value="1"/>
</dbReference>
<organism evidence="7 8">
    <name type="scientific">Symbiodinium pilosum</name>
    <name type="common">Dinoflagellate</name>
    <dbReference type="NCBI Taxonomy" id="2952"/>
    <lineage>
        <taxon>Eukaryota</taxon>
        <taxon>Sar</taxon>
        <taxon>Alveolata</taxon>
        <taxon>Dinophyceae</taxon>
        <taxon>Suessiales</taxon>
        <taxon>Symbiodiniaceae</taxon>
        <taxon>Symbiodinium</taxon>
    </lineage>
</organism>
<dbReference type="SUPFAM" id="SSF48452">
    <property type="entry name" value="TPR-like"/>
    <property type="match status" value="1"/>
</dbReference>
<dbReference type="PANTHER" id="PTHR16263">
    <property type="entry name" value="TETRATRICOPEPTIDE REPEAT PROTEIN 38"/>
    <property type="match status" value="1"/>
</dbReference>
<evidence type="ECO:0000313" key="8">
    <source>
        <dbReference type="Proteomes" id="UP000649617"/>
    </source>
</evidence>
<evidence type="ECO:0000313" key="7">
    <source>
        <dbReference type="EMBL" id="CAE7635479.1"/>
    </source>
</evidence>
<comment type="caution">
    <text evidence="7">The sequence shown here is derived from an EMBL/GenBank/DDBJ whole genome shotgun (WGS) entry which is preliminary data.</text>
</comment>
<dbReference type="OrthoDB" id="1427555at2759"/>
<dbReference type="InterPro" id="IPR029063">
    <property type="entry name" value="SAM-dependent_MTases_sf"/>
</dbReference>
<dbReference type="EMBL" id="CAJNIZ010042748">
    <property type="protein sequence ID" value="CAE7635479.1"/>
    <property type="molecule type" value="Genomic_DNA"/>
</dbReference>
<dbReference type="InterPro" id="IPR041698">
    <property type="entry name" value="Methyltransf_25"/>
</dbReference>
<feature type="transmembrane region" description="Helical" evidence="5">
    <location>
        <begin position="51"/>
        <end position="72"/>
    </location>
</feature>
<protein>
    <recommendedName>
        <fullName evidence="2">Tetratricopeptide repeat protein 38</fullName>
    </recommendedName>
</protein>
<dbReference type="InterPro" id="IPR033891">
    <property type="entry name" value="TTC38"/>
</dbReference>
<evidence type="ECO:0000259" key="6">
    <source>
        <dbReference type="Pfam" id="PF13649"/>
    </source>
</evidence>
<dbReference type="PANTHER" id="PTHR16263:SF4">
    <property type="entry name" value="TETRATRICOPEPTIDE REPEAT PROTEIN 38"/>
    <property type="match status" value="1"/>
</dbReference>
<dbReference type="CDD" id="cd02440">
    <property type="entry name" value="AdoMet_MTases"/>
    <property type="match status" value="1"/>
</dbReference>
<accession>A0A812VET0</accession>
<dbReference type="Pfam" id="PF13649">
    <property type="entry name" value="Methyltransf_25"/>
    <property type="match status" value="1"/>
</dbReference>
<feature type="transmembrane region" description="Helical" evidence="5">
    <location>
        <begin position="142"/>
        <end position="167"/>
    </location>
</feature>
<evidence type="ECO:0000256" key="5">
    <source>
        <dbReference type="SAM" id="Phobius"/>
    </source>
</evidence>
<feature type="domain" description="Methyltransferase" evidence="6">
    <location>
        <begin position="289"/>
        <end position="380"/>
    </location>
</feature>
<feature type="transmembrane region" description="Helical" evidence="5">
    <location>
        <begin position="12"/>
        <end position="31"/>
    </location>
</feature>
<dbReference type="CDD" id="cd05804">
    <property type="entry name" value="StaR_like"/>
    <property type="match status" value="1"/>
</dbReference>